<evidence type="ECO:0008006" key="3">
    <source>
        <dbReference type="Google" id="ProtNLM"/>
    </source>
</evidence>
<reference evidence="2" key="1">
    <citation type="journal article" date="2019" name="Int. J. Syst. Evol. Microbiol.">
        <title>The Global Catalogue of Microorganisms (GCM) 10K type strain sequencing project: providing services to taxonomists for standard genome sequencing and annotation.</title>
        <authorList>
            <consortium name="The Broad Institute Genomics Platform"/>
            <consortium name="The Broad Institute Genome Sequencing Center for Infectious Disease"/>
            <person name="Wu L."/>
            <person name="Ma J."/>
        </authorList>
    </citation>
    <scope>NUCLEOTIDE SEQUENCE [LARGE SCALE GENOMIC DNA]</scope>
    <source>
        <strain evidence="2">KCTC 12848</strain>
    </source>
</reference>
<comment type="caution">
    <text evidence="1">The sequence shown here is derived from an EMBL/GenBank/DDBJ whole genome shotgun (WGS) entry which is preliminary data.</text>
</comment>
<keyword evidence="2" id="KW-1185">Reference proteome</keyword>
<dbReference type="EMBL" id="JBHSJB010000043">
    <property type="protein sequence ID" value="MFC5059697.1"/>
    <property type="molecule type" value="Genomic_DNA"/>
</dbReference>
<organism evidence="1 2">
    <name type="scientific">Saccharothrix xinjiangensis</name>
    <dbReference type="NCBI Taxonomy" id="204798"/>
    <lineage>
        <taxon>Bacteria</taxon>
        <taxon>Bacillati</taxon>
        <taxon>Actinomycetota</taxon>
        <taxon>Actinomycetes</taxon>
        <taxon>Pseudonocardiales</taxon>
        <taxon>Pseudonocardiaceae</taxon>
        <taxon>Saccharothrix</taxon>
    </lineage>
</organism>
<evidence type="ECO:0000313" key="2">
    <source>
        <dbReference type="Proteomes" id="UP001595833"/>
    </source>
</evidence>
<sequence length="116" mass="12725">MTAKFDVRLEGILEFAGTSDRRGDRFDQVVAALEEARVGRESFGKMPSSGEIYATYEERVNSTLADLKECAEAMRDIAESVRDTHQEYRNHDTGLGQLMDQVGQGLSGIAIPKVGG</sequence>
<accession>A0ABV9YDK4</accession>
<dbReference type="RefSeq" id="WP_344043229.1">
    <property type="nucleotide sequence ID" value="NZ_BAAAKE010000042.1"/>
</dbReference>
<gene>
    <name evidence="1" type="ORF">ACFPFM_38780</name>
</gene>
<evidence type="ECO:0000313" key="1">
    <source>
        <dbReference type="EMBL" id="MFC5059697.1"/>
    </source>
</evidence>
<proteinExistence type="predicted"/>
<protein>
    <recommendedName>
        <fullName evidence="3">Excreted virulence factor EspC (Type VII ESX diderm)</fullName>
    </recommendedName>
</protein>
<dbReference type="Proteomes" id="UP001595833">
    <property type="component" value="Unassembled WGS sequence"/>
</dbReference>
<name>A0ABV9YDK4_9PSEU</name>